<keyword evidence="1" id="KW-1133">Transmembrane helix</keyword>
<feature type="transmembrane region" description="Helical" evidence="1">
    <location>
        <begin position="328"/>
        <end position="349"/>
    </location>
</feature>
<keyword evidence="1" id="KW-0812">Transmembrane</keyword>
<evidence type="ECO:0000313" key="2">
    <source>
        <dbReference type="EMBL" id="HAE26342.1"/>
    </source>
</evidence>
<feature type="transmembrane region" description="Helical" evidence="1">
    <location>
        <begin position="361"/>
        <end position="377"/>
    </location>
</feature>
<dbReference type="AlphaFoldDB" id="A0A3B9GVB2"/>
<comment type="caution">
    <text evidence="2">The sequence shown here is derived from an EMBL/GenBank/DDBJ whole genome shotgun (WGS) entry which is preliminary data.</text>
</comment>
<accession>A0A3B9GVB2</accession>
<feature type="transmembrane region" description="Helical" evidence="1">
    <location>
        <begin position="94"/>
        <end position="112"/>
    </location>
</feature>
<gene>
    <name evidence="2" type="ORF">DCG58_04220</name>
</gene>
<feature type="transmembrane region" description="Helical" evidence="1">
    <location>
        <begin position="303"/>
        <end position="322"/>
    </location>
</feature>
<protein>
    <recommendedName>
        <fullName evidence="4">Glycosyltransferase RgtA/B/C/D-like domain-containing protein</fullName>
    </recommendedName>
</protein>
<reference evidence="2 3" key="1">
    <citation type="journal article" date="2018" name="Nat. Biotechnol.">
        <title>A standardized bacterial taxonomy based on genome phylogeny substantially revises the tree of life.</title>
        <authorList>
            <person name="Parks D.H."/>
            <person name="Chuvochina M."/>
            <person name="Waite D.W."/>
            <person name="Rinke C."/>
            <person name="Skarshewski A."/>
            <person name="Chaumeil P.A."/>
            <person name="Hugenholtz P."/>
        </authorList>
    </citation>
    <scope>NUCLEOTIDE SEQUENCE [LARGE SCALE GENOMIC DNA]</scope>
    <source>
        <strain evidence="2">UBA8733</strain>
    </source>
</reference>
<feature type="transmembrane region" description="Helical" evidence="1">
    <location>
        <begin position="21"/>
        <end position="41"/>
    </location>
</feature>
<dbReference type="EMBL" id="DMAN01000091">
    <property type="protein sequence ID" value="HAE26342.1"/>
    <property type="molecule type" value="Genomic_DNA"/>
</dbReference>
<dbReference type="RefSeq" id="WP_272987299.1">
    <property type="nucleotide sequence ID" value="NZ_CAJWRG010000144.1"/>
</dbReference>
<dbReference type="Proteomes" id="UP000259610">
    <property type="component" value="Unassembled WGS sequence"/>
</dbReference>
<sequence>MIKMKAFGHIWASASGAPVRLMLLFMSLSLAYLALDPWHNWGGDFAYYLRVARNMYFDRPLDAGTVGVVAPSGFPWLLSKLAPLLDWRFTPLKRLNLVYATVYFGLIFFLSGKFQTSFQRVAFAAVGSLNLWVWSYSNQILTEMPMLMIVTGMFAACIWSEERKERFPWRLMFTLYLLALAACSLKQAALLTLFVPPLIFLDRKSNLSLKPKIAIFLVLVALSTAIVLYVFHSQWFHAQAHTARAQGSSGLLGKLIFMLGKVDDELKALSAMLLGDVRLLWTGGVLAAVIAIAAVKRILEGRLAAIALVASLSVPLFYVPWTPFDGRYWFPMLGALCFLIVEGATTIAARIGYRVKKPAESIFLVALLVSLSVHNVGNAKRLFLIDRDKGVFEINASEMFYWVHYNTEWGKRICFYKPRILGYFANWNTVCDLNRYGKPSELEAVLETRADFIIVSDKYAPETWSYFRDLSDNRVVYRNEKFVVVGK</sequence>
<feature type="transmembrane region" description="Helical" evidence="1">
    <location>
        <begin position="173"/>
        <end position="201"/>
    </location>
</feature>
<feature type="transmembrane region" description="Helical" evidence="1">
    <location>
        <begin position="144"/>
        <end position="161"/>
    </location>
</feature>
<organism evidence="2 3">
    <name type="scientific">Hyphomonas adhaerens</name>
    <dbReference type="NCBI Taxonomy" id="81029"/>
    <lineage>
        <taxon>Bacteria</taxon>
        <taxon>Pseudomonadati</taxon>
        <taxon>Pseudomonadota</taxon>
        <taxon>Alphaproteobacteria</taxon>
        <taxon>Hyphomonadales</taxon>
        <taxon>Hyphomonadaceae</taxon>
        <taxon>Hyphomonas</taxon>
    </lineage>
</organism>
<keyword evidence="1" id="KW-0472">Membrane</keyword>
<evidence type="ECO:0000313" key="3">
    <source>
        <dbReference type="Proteomes" id="UP000259610"/>
    </source>
</evidence>
<feature type="transmembrane region" description="Helical" evidence="1">
    <location>
        <begin position="213"/>
        <end position="231"/>
    </location>
</feature>
<proteinExistence type="predicted"/>
<evidence type="ECO:0000256" key="1">
    <source>
        <dbReference type="SAM" id="Phobius"/>
    </source>
</evidence>
<feature type="transmembrane region" description="Helical" evidence="1">
    <location>
        <begin position="279"/>
        <end position="296"/>
    </location>
</feature>
<name>A0A3B9GVB2_9PROT</name>
<evidence type="ECO:0008006" key="4">
    <source>
        <dbReference type="Google" id="ProtNLM"/>
    </source>
</evidence>
<feature type="transmembrane region" description="Helical" evidence="1">
    <location>
        <begin position="61"/>
        <end position="82"/>
    </location>
</feature>